<evidence type="ECO:0000313" key="4">
    <source>
        <dbReference type="Proteomes" id="UP000867740"/>
    </source>
</evidence>
<dbReference type="Proteomes" id="UP000192521">
    <property type="component" value="Unassembled WGS sequence"/>
</dbReference>
<name>A0A9P3T3X7_KLUIN</name>
<organism evidence="1 4">
    <name type="scientific">Kluyvera intermedia</name>
    <name type="common">Enterobacter intermedius</name>
    <dbReference type="NCBI Taxonomy" id="61648"/>
    <lineage>
        <taxon>Bacteria</taxon>
        <taxon>Pseudomonadati</taxon>
        <taxon>Pseudomonadota</taxon>
        <taxon>Gammaproteobacteria</taxon>
        <taxon>Enterobacterales</taxon>
        <taxon>Enterobacteriaceae</taxon>
        <taxon>Kluyvera</taxon>
    </lineage>
</organism>
<keyword evidence="3" id="KW-1185">Reference proteome</keyword>
<sequence>MSAKVLVFFNSQPVRAIDRNASDKTVDCEYPNGEKATLNIMHAGIHSLTGDHLEIRVATDRELSSDDIMNAARKFS</sequence>
<evidence type="ECO:0000313" key="2">
    <source>
        <dbReference type="EMBL" id="ORJ48468.1"/>
    </source>
</evidence>
<dbReference type="EMBL" id="MWPR01000040">
    <property type="protein sequence ID" value="ORJ48468.1"/>
    <property type="molecule type" value="Genomic_DNA"/>
</dbReference>
<comment type="caution">
    <text evidence="1">The sequence shown here is derived from an EMBL/GenBank/DDBJ whole genome shotgun (WGS) entry which is preliminary data.</text>
</comment>
<accession>A0A9P3T3X7</accession>
<reference evidence="1" key="2">
    <citation type="journal article" date="2018" name="Genome Biol.">
        <title>SKESA: strategic k-mer extension for scrupulous assemblies.</title>
        <authorList>
            <person name="Souvorov A."/>
            <person name="Agarwala R."/>
            <person name="Lipman D.J."/>
        </authorList>
    </citation>
    <scope>NUCLEOTIDE SEQUENCE</scope>
    <source>
        <strain evidence="1">CAVp300</strain>
    </source>
</reference>
<dbReference type="RefSeq" id="WP_047369397.1">
    <property type="nucleotide sequence ID" value="NZ_CABMNU010000005.1"/>
</dbReference>
<dbReference type="EMBL" id="DACSUM010000001">
    <property type="protein sequence ID" value="HAT3579769.1"/>
    <property type="molecule type" value="Genomic_DNA"/>
</dbReference>
<proteinExistence type="predicted"/>
<reference evidence="1" key="3">
    <citation type="submission" date="2020-10" db="EMBL/GenBank/DDBJ databases">
        <authorList>
            <consortium name="NCBI Pathogen Detection Project"/>
        </authorList>
    </citation>
    <scope>NUCLEOTIDE SEQUENCE</scope>
    <source>
        <strain evidence="1">CAVp300</strain>
    </source>
</reference>
<evidence type="ECO:0000313" key="3">
    <source>
        <dbReference type="Proteomes" id="UP000192521"/>
    </source>
</evidence>
<protein>
    <submittedName>
        <fullName evidence="1">Uncharacterized protein</fullName>
    </submittedName>
</protein>
<reference evidence="2 3" key="1">
    <citation type="submission" date="2017-02" db="EMBL/GenBank/DDBJ databases">
        <title>Draft genome sequence of a Kluyvera intermedia isolate from a patient with a pancreatic abscess.</title>
        <authorList>
            <person name="Thele R."/>
        </authorList>
    </citation>
    <scope>NUCLEOTIDE SEQUENCE [LARGE SCALE GENOMIC DNA]</scope>
    <source>
        <strain evidence="2 3">FOSA7093</strain>
    </source>
</reference>
<gene>
    <name evidence="2" type="ORF">B2M27_20675</name>
    <name evidence="1" type="ORF">I8531_000002</name>
</gene>
<evidence type="ECO:0000313" key="1">
    <source>
        <dbReference type="EMBL" id="HAT3579769.1"/>
    </source>
</evidence>
<dbReference type="AlphaFoldDB" id="A0A9P3T3X7"/>
<dbReference type="Proteomes" id="UP000867740">
    <property type="component" value="Unassembled WGS sequence"/>
</dbReference>
<dbReference type="OrthoDB" id="6576015at2"/>